<keyword evidence="1" id="KW-1133">Transmembrane helix</keyword>
<feature type="transmembrane region" description="Helical" evidence="1">
    <location>
        <begin position="160"/>
        <end position="177"/>
    </location>
</feature>
<keyword evidence="4" id="KW-1185">Reference proteome</keyword>
<comment type="caution">
    <text evidence="3">The sequence shown here is derived from an EMBL/GenBank/DDBJ whole genome shotgun (WGS) entry which is preliminary data.</text>
</comment>
<feature type="domain" description="SGNH" evidence="2">
    <location>
        <begin position="226"/>
        <end position="469"/>
    </location>
</feature>
<dbReference type="Pfam" id="PF19040">
    <property type="entry name" value="SGNH"/>
    <property type="match status" value="1"/>
</dbReference>
<evidence type="ECO:0000313" key="3">
    <source>
        <dbReference type="EMBL" id="CAI5452980.1"/>
    </source>
</evidence>
<gene>
    <name evidence="3" type="ORF">CAMP_LOCUS15617</name>
</gene>
<dbReference type="OrthoDB" id="5825384at2759"/>
<proteinExistence type="predicted"/>
<protein>
    <recommendedName>
        <fullName evidence="2">SGNH domain-containing protein</fullName>
    </recommendedName>
</protein>
<evidence type="ECO:0000313" key="4">
    <source>
        <dbReference type="Proteomes" id="UP001152747"/>
    </source>
</evidence>
<sequence length="476" mass="55761">MLVYILSKSPVKSYKLLETVEEEFEKKASDNYFLINQIRCSMKPNSILSLALTFTLILITFNFHVLPQDIVRPLITFSTSGILLFSNGDDKFLSNKVLTYIGDISYSLYLIHWPVYSYWKLTKNGDVSSLIYCIILSTLFAIFIYHYFEKWYISLSYRNVLILIAIIFVGNLATLYHESIRKTFQGNTTDFSTLDGITDDMTLDDAEKLNADWTAHDYRNLIFDKCEYEDTKPIGWCKLTDFGNESRIVNQKSKYKIMVIGNSWAANHAKLIYQECGYKAKVMMIGAAHGCEPLYPSMNLEKCINNVTDFRRHVERFKPDYAIHITRHISYGLPFVKTGDFRNDPVYRFMWNQAKILLQHIKNKFFILNAFPRANATEVGQIVKYIRQNMTFVEIDKKLIDEHLLDNARDRYSQLVKDCGEKCELFDYLPKFYRNDTQTWRYFDDRGFSFFTGPNHLSYHGLEYVRGVIRGICEKM</sequence>
<dbReference type="PANTHER" id="PTHR23028">
    <property type="entry name" value="ACETYLTRANSFERASE"/>
    <property type="match status" value="1"/>
</dbReference>
<feature type="transmembrane region" description="Helical" evidence="1">
    <location>
        <begin position="127"/>
        <end position="148"/>
    </location>
</feature>
<reference evidence="3" key="1">
    <citation type="submission" date="2022-11" db="EMBL/GenBank/DDBJ databases">
        <authorList>
            <person name="Kikuchi T."/>
        </authorList>
    </citation>
    <scope>NUCLEOTIDE SEQUENCE</scope>
    <source>
        <strain evidence="3">PS1010</strain>
    </source>
</reference>
<dbReference type="AlphaFoldDB" id="A0A9P1N6H0"/>
<accession>A0A9P1N6H0</accession>
<dbReference type="GO" id="GO:0000271">
    <property type="term" value="P:polysaccharide biosynthetic process"/>
    <property type="evidence" value="ECO:0007669"/>
    <property type="project" value="TreeGrafter"/>
</dbReference>
<organism evidence="3 4">
    <name type="scientific">Caenorhabditis angaria</name>
    <dbReference type="NCBI Taxonomy" id="860376"/>
    <lineage>
        <taxon>Eukaryota</taxon>
        <taxon>Metazoa</taxon>
        <taxon>Ecdysozoa</taxon>
        <taxon>Nematoda</taxon>
        <taxon>Chromadorea</taxon>
        <taxon>Rhabditida</taxon>
        <taxon>Rhabditina</taxon>
        <taxon>Rhabditomorpha</taxon>
        <taxon>Rhabditoidea</taxon>
        <taxon>Rhabditidae</taxon>
        <taxon>Peloderinae</taxon>
        <taxon>Caenorhabditis</taxon>
    </lineage>
</organism>
<dbReference type="GO" id="GO:0016020">
    <property type="term" value="C:membrane"/>
    <property type="evidence" value="ECO:0007669"/>
    <property type="project" value="TreeGrafter"/>
</dbReference>
<dbReference type="EMBL" id="CANHGI010000005">
    <property type="protein sequence ID" value="CAI5452980.1"/>
    <property type="molecule type" value="Genomic_DNA"/>
</dbReference>
<dbReference type="Proteomes" id="UP001152747">
    <property type="component" value="Unassembled WGS sequence"/>
</dbReference>
<dbReference type="InterPro" id="IPR050879">
    <property type="entry name" value="Acyltransferase_3"/>
</dbReference>
<keyword evidence="1" id="KW-0812">Transmembrane</keyword>
<keyword evidence="1" id="KW-0472">Membrane</keyword>
<evidence type="ECO:0000256" key="1">
    <source>
        <dbReference type="SAM" id="Phobius"/>
    </source>
</evidence>
<dbReference type="InterPro" id="IPR043968">
    <property type="entry name" value="SGNH"/>
</dbReference>
<evidence type="ECO:0000259" key="2">
    <source>
        <dbReference type="Pfam" id="PF19040"/>
    </source>
</evidence>
<dbReference type="PANTHER" id="PTHR23028:SF127">
    <property type="entry name" value="ACYL_TRANSF_3 DOMAIN-CONTAINING PROTEIN-RELATED"/>
    <property type="match status" value="1"/>
</dbReference>
<name>A0A9P1N6H0_9PELO</name>
<feature type="transmembrane region" description="Helical" evidence="1">
    <location>
        <begin position="47"/>
        <end position="64"/>
    </location>
</feature>